<dbReference type="Proteomes" id="UP001320766">
    <property type="component" value="Unassembled WGS sequence"/>
</dbReference>
<proteinExistence type="predicted"/>
<protein>
    <submittedName>
        <fullName evidence="2">Uncharacterized protein</fullName>
    </submittedName>
</protein>
<evidence type="ECO:0000256" key="1">
    <source>
        <dbReference type="SAM" id="MobiDB-lite"/>
    </source>
</evidence>
<gene>
    <name evidence="2" type="ORF">HD595_002462</name>
</gene>
<evidence type="ECO:0000313" key="3">
    <source>
        <dbReference type="Proteomes" id="UP001320766"/>
    </source>
</evidence>
<comment type="caution">
    <text evidence="2">The sequence shown here is derived from an EMBL/GenBank/DDBJ whole genome shotgun (WGS) entry which is preliminary data.</text>
</comment>
<organism evidence="2 3">
    <name type="scientific">Nonomuraea roseoviolacea subsp. carminata</name>
    <dbReference type="NCBI Taxonomy" id="160689"/>
    <lineage>
        <taxon>Bacteria</taxon>
        <taxon>Bacillati</taxon>
        <taxon>Actinomycetota</taxon>
        <taxon>Actinomycetes</taxon>
        <taxon>Streptosporangiales</taxon>
        <taxon>Streptosporangiaceae</taxon>
        <taxon>Nonomuraea</taxon>
    </lineage>
</organism>
<dbReference type="EMBL" id="JAMZEC010000001">
    <property type="protein sequence ID" value="MCP2346340.1"/>
    <property type="molecule type" value="Genomic_DNA"/>
</dbReference>
<evidence type="ECO:0000313" key="2">
    <source>
        <dbReference type="EMBL" id="MCP2346340.1"/>
    </source>
</evidence>
<reference evidence="2 3" key="1">
    <citation type="submission" date="2022-06" db="EMBL/GenBank/DDBJ databases">
        <title>Sequencing the genomes of 1000 actinobacteria strains.</title>
        <authorList>
            <person name="Klenk H.-P."/>
        </authorList>
    </citation>
    <scope>NUCLEOTIDE SEQUENCE [LARGE SCALE GENOMIC DNA]</scope>
    <source>
        <strain evidence="2 3">DSM 44170</strain>
    </source>
</reference>
<accession>A0ABT1JX94</accession>
<dbReference type="RefSeq" id="WP_253768566.1">
    <property type="nucleotide sequence ID" value="NZ_BAAAVE010000056.1"/>
</dbReference>
<keyword evidence="3" id="KW-1185">Reference proteome</keyword>
<name>A0ABT1JX94_9ACTN</name>
<feature type="region of interest" description="Disordered" evidence="1">
    <location>
        <begin position="33"/>
        <end position="52"/>
    </location>
</feature>
<sequence length="170" mass="17966">MRLHPRDLPLGDISRTRSQVTTLLELAARVAEHDVENQQTGDGRSSPPGALYWDGPGPWPLQYADEMLAGHDGAELAGAIETLARDGDRIPATGVLYPSQAAGASAIRLLQEGAPLGVSIDPDDIDVELIDRRPPAEHDEGDAPDEEGEEVIMLASLTAAGVLPLPDGSH</sequence>